<evidence type="ECO:0000313" key="1">
    <source>
        <dbReference type="EMBL" id="HAF2131170.1"/>
    </source>
</evidence>
<dbReference type="Pfam" id="PF11185">
    <property type="entry name" value="DUF2971"/>
    <property type="match status" value="1"/>
</dbReference>
<dbReference type="EMBL" id="DAAUQX010000105">
    <property type="protein sequence ID" value="HAF2131170.1"/>
    <property type="molecule type" value="Genomic_DNA"/>
</dbReference>
<gene>
    <name evidence="1" type="ORF">G9F27_005525</name>
</gene>
<name>A0A743P9W6_SALER</name>
<sequence length="282" mass="33042">MLLYHYTDQNGFIGIIENKQLWATKIQYLNDSKEFYLAFEFAKKILQDKLPLADNDNCKARIKRLMANLSNITHINICVCSLSEIGDLLSQWRGYSNKQGGYSIGFDVEELKIMAKKNNYRLEKCIYDENEQISLIKKIIDETLNIFISYEEPNPQYPEYSSKSSEYFKERIISSAPLIKSKTFSEEQEWRLISSSGISLEKLSYRPGTSMLIPYHKIKFRDDFWNIIKQVIVGHTPHLELALNSTDSFIYNQFYTNKYLISKESDFSSINIMATKIPYRSW</sequence>
<accession>A0A743P9W6</accession>
<protein>
    <submittedName>
        <fullName evidence="1">DUF2971 domain-containing protein</fullName>
    </submittedName>
</protein>
<comment type="caution">
    <text evidence="1">The sequence shown here is derived from an EMBL/GenBank/DDBJ whole genome shotgun (WGS) entry which is preliminary data.</text>
</comment>
<proteinExistence type="predicted"/>
<reference evidence="1" key="2">
    <citation type="submission" date="2020-02" db="EMBL/GenBank/DDBJ databases">
        <authorList>
            <consortium name="NCBI Pathogen Detection Project"/>
        </authorList>
    </citation>
    <scope>NUCLEOTIDE SEQUENCE</scope>
    <source>
        <strain evidence="1">MA.CK_00/00001968</strain>
    </source>
</reference>
<dbReference type="InterPro" id="IPR021352">
    <property type="entry name" value="DUF2971"/>
</dbReference>
<dbReference type="AlphaFoldDB" id="A0A743P9W6"/>
<organism evidence="1">
    <name type="scientific">Salmonella enterica</name>
    <name type="common">Salmonella choleraesuis</name>
    <dbReference type="NCBI Taxonomy" id="28901"/>
    <lineage>
        <taxon>Bacteria</taxon>
        <taxon>Pseudomonadati</taxon>
        <taxon>Pseudomonadota</taxon>
        <taxon>Gammaproteobacteria</taxon>
        <taxon>Enterobacterales</taxon>
        <taxon>Enterobacteriaceae</taxon>
        <taxon>Salmonella</taxon>
    </lineage>
</organism>
<reference evidence="1" key="1">
    <citation type="journal article" date="2018" name="Genome Biol.">
        <title>SKESA: strategic k-mer extension for scrupulous assemblies.</title>
        <authorList>
            <person name="Souvorov A."/>
            <person name="Agarwala R."/>
            <person name="Lipman D.J."/>
        </authorList>
    </citation>
    <scope>NUCLEOTIDE SEQUENCE</scope>
    <source>
        <strain evidence="1">MA.CK_00/00001968</strain>
    </source>
</reference>